<dbReference type="SUPFAM" id="SSF47923">
    <property type="entry name" value="Ypt/Rab-GAP domain of gyp1p"/>
    <property type="match status" value="1"/>
</dbReference>
<keyword evidence="2" id="KW-1185">Reference proteome</keyword>
<dbReference type="EMBL" id="NBSK02000005">
    <property type="protein sequence ID" value="KAJ0204280.1"/>
    <property type="molecule type" value="Genomic_DNA"/>
</dbReference>
<reference evidence="1 2" key="1">
    <citation type="journal article" date="2017" name="Nat. Commun.">
        <title>Genome assembly with in vitro proximity ligation data and whole-genome triplication in lettuce.</title>
        <authorList>
            <person name="Reyes-Chin-Wo S."/>
            <person name="Wang Z."/>
            <person name="Yang X."/>
            <person name="Kozik A."/>
            <person name="Arikit S."/>
            <person name="Song C."/>
            <person name="Xia L."/>
            <person name="Froenicke L."/>
            <person name="Lavelle D.O."/>
            <person name="Truco M.J."/>
            <person name="Xia R."/>
            <person name="Zhu S."/>
            <person name="Xu C."/>
            <person name="Xu H."/>
            <person name="Xu X."/>
            <person name="Cox K."/>
            <person name="Korf I."/>
            <person name="Meyers B.C."/>
            <person name="Michelmore R.W."/>
        </authorList>
    </citation>
    <scope>NUCLEOTIDE SEQUENCE [LARGE SCALE GENOMIC DNA]</scope>
    <source>
        <strain evidence="2">cv. Salinas</strain>
        <tissue evidence="1">Seedlings</tissue>
    </source>
</reference>
<evidence type="ECO:0000313" key="2">
    <source>
        <dbReference type="Proteomes" id="UP000235145"/>
    </source>
</evidence>
<proteinExistence type="predicted"/>
<protein>
    <recommendedName>
        <fullName evidence="3">Rab-GAP TBC domain-containing protein</fullName>
    </recommendedName>
</protein>
<organism evidence="1 2">
    <name type="scientific">Lactuca sativa</name>
    <name type="common">Garden lettuce</name>
    <dbReference type="NCBI Taxonomy" id="4236"/>
    <lineage>
        <taxon>Eukaryota</taxon>
        <taxon>Viridiplantae</taxon>
        <taxon>Streptophyta</taxon>
        <taxon>Embryophyta</taxon>
        <taxon>Tracheophyta</taxon>
        <taxon>Spermatophyta</taxon>
        <taxon>Magnoliopsida</taxon>
        <taxon>eudicotyledons</taxon>
        <taxon>Gunneridae</taxon>
        <taxon>Pentapetalae</taxon>
        <taxon>asterids</taxon>
        <taxon>campanulids</taxon>
        <taxon>Asterales</taxon>
        <taxon>Asteraceae</taxon>
        <taxon>Cichorioideae</taxon>
        <taxon>Cichorieae</taxon>
        <taxon>Lactucinae</taxon>
        <taxon>Lactuca</taxon>
    </lineage>
</organism>
<comment type="caution">
    <text evidence="1">The sequence shown here is derived from an EMBL/GenBank/DDBJ whole genome shotgun (WGS) entry which is preliminary data.</text>
</comment>
<dbReference type="AlphaFoldDB" id="A0A9R1X7Z9"/>
<dbReference type="InterPro" id="IPR035969">
    <property type="entry name" value="Rab-GAP_TBC_sf"/>
</dbReference>
<name>A0A9R1X7Z9_LACSA</name>
<accession>A0A9R1X7Z9</accession>
<evidence type="ECO:0008006" key="3">
    <source>
        <dbReference type="Google" id="ProtNLM"/>
    </source>
</evidence>
<gene>
    <name evidence="1" type="ORF">LSAT_V11C500293310</name>
</gene>
<evidence type="ECO:0000313" key="1">
    <source>
        <dbReference type="EMBL" id="KAJ0204280.1"/>
    </source>
</evidence>
<dbReference type="Proteomes" id="UP000235145">
    <property type="component" value="Unassembled WGS sequence"/>
</dbReference>
<sequence length="206" mass="23966">MLIGQPKQSRAPSNLEKKSQWSLNCQRILPRIINLFYVITLFRHMRYASLGGFDVAMKPAGSLISLYFINRPEWLVVDHACISYILVLLYDTLGLSPIIFSKFLNHLSLCFKCIKLQLMPNLAASDAVKCNGTRKWSNFLDYEGLVMDPNALKKRIFFGEVEYSLRKEVWEFLLGSYLYDSTYAERWYIVSVKTSEYMTFKKINGR</sequence>